<feature type="domain" description="Heterokaryon incompatibility" evidence="2">
    <location>
        <begin position="148"/>
        <end position="319"/>
    </location>
</feature>
<evidence type="ECO:0000313" key="4">
    <source>
        <dbReference type="Proteomes" id="UP000254866"/>
    </source>
</evidence>
<comment type="caution">
    <text evidence="3">The sequence shown here is derived from an EMBL/GenBank/DDBJ whole genome shotgun (WGS) entry which is preliminary data.</text>
</comment>
<reference evidence="3 4" key="1">
    <citation type="journal article" date="2018" name="IMA Fungus">
        <title>IMA Genome-F 9: Draft genome sequence of Annulohypoxylon stygium, Aspergillus mulundensis, Berkeleyomyces basicola (syn. Thielaviopsis basicola), Ceratocystis smalleyi, two Cercospora beticola strains, Coleophoma cylindrospora, Fusarium fracticaudum, Phialophora cf. hyalina, and Morchella septimelata.</title>
        <authorList>
            <person name="Wingfield B.D."/>
            <person name="Bills G.F."/>
            <person name="Dong Y."/>
            <person name="Huang W."/>
            <person name="Nel W.J."/>
            <person name="Swalarsk-Parry B.S."/>
            <person name="Vaghefi N."/>
            <person name="Wilken P.M."/>
            <person name="An Z."/>
            <person name="de Beer Z.W."/>
            <person name="De Vos L."/>
            <person name="Chen L."/>
            <person name="Duong T.A."/>
            <person name="Gao Y."/>
            <person name="Hammerbacher A."/>
            <person name="Kikkert J.R."/>
            <person name="Li Y."/>
            <person name="Li H."/>
            <person name="Li K."/>
            <person name="Li Q."/>
            <person name="Liu X."/>
            <person name="Ma X."/>
            <person name="Naidoo K."/>
            <person name="Pethybridge S.J."/>
            <person name="Sun J."/>
            <person name="Steenkamp E.T."/>
            <person name="van der Nest M.A."/>
            <person name="van Wyk S."/>
            <person name="Wingfield M.J."/>
            <person name="Xiong C."/>
            <person name="Yue Q."/>
            <person name="Zhang X."/>
        </authorList>
    </citation>
    <scope>NUCLEOTIDE SEQUENCE [LARGE SCALE GENOMIC DNA]</scope>
    <source>
        <strain evidence="3 4">BP 5553</strain>
    </source>
</reference>
<evidence type="ECO:0000256" key="1">
    <source>
        <dbReference type="SAM" id="MobiDB-lite"/>
    </source>
</evidence>
<evidence type="ECO:0000259" key="2">
    <source>
        <dbReference type="Pfam" id="PF06985"/>
    </source>
</evidence>
<dbReference type="OrthoDB" id="5125733at2759"/>
<dbReference type="Proteomes" id="UP000254866">
    <property type="component" value="Unassembled WGS sequence"/>
</dbReference>
<name>A0A370TLA9_9HELO</name>
<feature type="region of interest" description="Disordered" evidence="1">
    <location>
        <begin position="1"/>
        <end position="20"/>
    </location>
</feature>
<evidence type="ECO:0000313" key="3">
    <source>
        <dbReference type="EMBL" id="RDL36318.1"/>
    </source>
</evidence>
<protein>
    <recommendedName>
        <fullName evidence="2">Heterokaryon incompatibility domain-containing protein</fullName>
    </recommendedName>
</protein>
<dbReference type="STRING" id="2656787.A0A370TLA9"/>
<gene>
    <name evidence="3" type="ORF">BP5553_05670</name>
</gene>
<dbReference type="EMBL" id="NPIC01000004">
    <property type="protein sequence ID" value="RDL36318.1"/>
    <property type="molecule type" value="Genomic_DNA"/>
</dbReference>
<dbReference type="PANTHER" id="PTHR33112">
    <property type="entry name" value="DOMAIN PROTEIN, PUTATIVE-RELATED"/>
    <property type="match status" value="1"/>
</dbReference>
<dbReference type="InterPro" id="IPR010730">
    <property type="entry name" value="HET"/>
</dbReference>
<dbReference type="PANTHER" id="PTHR33112:SF16">
    <property type="entry name" value="HETEROKARYON INCOMPATIBILITY DOMAIN-CONTAINING PROTEIN"/>
    <property type="match status" value="1"/>
</dbReference>
<dbReference type="AlphaFoldDB" id="A0A370TLA9"/>
<dbReference type="Pfam" id="PF06985">
    <property type="entry name" value="HET"/>
    <property type="match status" value="1"/>
</dbReference>
<dbReference type="RefSeq" id="XP_031868974.1">
    <property type="nucleotide sequence ID" value="XM_032014293.1"/>
</dbReference>
<organism evidence="3 4">
    <name type="scientific">Venustampulla echinocandica</name>
    <dbReference type="NCBI Taxonomy" id="2656787"/>
    <lineage>
        <taxon>Eukaryota</taxon>
        <taxon>Fungi</taxon>
        <taxon>Dikarya</taxon>
        <taxon>Ascomycota</taxon>
        <taxon>Pezizomycotina</taxon>
        <taxon>Leotiomycetes</taxon>
        <taxon>Helotiales</taxon>
        <taxon>Pleuroascaceae</taxon>
        <taxon>Venustampulla</taxon>
    </lineage>
</organism>
<sequence length="682" mass="78244">MLWKSLRLSEPSDPSKQHDSEQLVLKYFRPGRSKWDLSGQSIPLDDFVLKISYQDRRVELASTVLPDAFRRFSERAAAMSVTDNHDKHTGSPESMDFALAWIKECQENHPECSQEKNSSASLPTRVLDVGTRGACRLQTETLGLLGPYVTLSYCWGSGRRIFTTLSNIHTRQQNIEIKELPATIRDAIQVTHDLGYRWLWIDQLCIIQDSPEDVQRELAVMDEIYTNAALTLAASKGDSVDDGLFVERDPRWFRPCRVTIKNIGKGADSSNDYVFLRPNCVESPDPGESASARTSWYGSNDFDGHNLNSLGRRGWTLQEAVLSTRMLVFGPVRLEWFCLRGWASEDHPISKVGLPYIFNSKHKIQRLRTWISPNFLGGLCNGEISEYDNRISDVTSLSRHNTSFIEERFNEMRYPAWDSFQQNLYNDWYAIVTNYSGRALAFEQDKLPALAGVAKRMYMICKTNYLAGLWKDDLVFGLLWHVEPTRDRASLRKPACYLGPSWSWVSRIDRQVGFVDYASRPRYEQTFGMTVIESRCVLATPNKFGSVKDGHLLLSSVMKHAKARVVAEYFEIKGFEGIGHRNWRGAIKDDDSGETIGGVYFDEDVQALEQVEFDFFLIYFEDADHGSNWNKRRYVFRGLALIRKNNSDDYQRIGLATIVKQDWFGDISVDNDRKYRTQVRIV</sequence>
<accession>A0A370TLA9</accession>
<keyword evidence="4" id="KW-1185">Reference proteome</keyword>
<dbReference type="GeneID" id="43598519"/>
<proteinExistence type="predicted"/>